<dbReference type="Pfam" id="PF01602">
    <property type="entry name" value="Adaptin_N"/>
    <property type="match status" value="1"/>
</dbReference>
<feature type="region of interest" description="Disordered" evidence="11">
    <location>
        <begin position="966"/>
        <end position="992"/>
    </location>
</feature>
<dbReference type="SMART" id="SM00809">
    <property type="entry name" value="Alpha_adaptinC2"/>
    <property type="match status" value="1"/>
</dbReference>
<keyword evidence="4" id="KW-0813">Transport</keyword>
<evidence type="ECO:0000256" key="8">
    <source>
        <dbReference type="ARBA" id="ARBA00023329"/>
    </source>
</evidence>
<dbReference type="InterPro" id="IPR008153">
    <property type="entry name" value="GAE_dom"/>
</dbReference>
<evidence type="ECO:0000256" key="9">
    <source>
        <dbReference type="ARBA" id="ARBA00062546"/>
    </source>
</evidence>
<dbReference type="GO" id="GO:0016192">
    <property type="term" value="P:vesicle-mediated transport"/>
    <property type="evidence" value="ECO:0007669"/>
    <property type="project" value="InterPro"/>
</dbReference>
<feature type="region of interest" description="Disordered" evidence="11">
    <location>
        <begin position="902"/>
        <end position="921"/>
    </location>
</feature>
<evidence type="ECO:0000256" key="4">
    <source>
        <dbReference type="ARBA" id="ARBA00022448"/>
    </source>
</evidence>
<dbReference type="InterPro" id="IPR016024">
    <property type="entry name" value="ARM-type_fold"/>
</dbReference>
<protein>
    <recommendedName>
        <fullName evidence="10">Gamma-adaptin</fullName>
    </recommendedName>
</protein>
<dbReference type="InterPro" id="IPR011989">
    <property type="entry name" value="ARM-like"/>
</dbReference>
<dbReference type="SUPFAM" id="SSF49348">
    <property type="entry name" value="Clathrin adaptor appendage domain"/>
    <property type="match status" value="1"/>
</dbReference>
<dbReference type="GO" id="GO:0030117">
    <property type="term" value="C:membrane coat"/>
    <property type="evidence" value="ECO:0007669"/>
    <property type="project" value="InterPro"/>
</dbReference>
<dbReference type="SUPFAM" id="SSF48371">
    <property type="entry name" value="ARM repeat"/>
    <property type="match status" value="1"/>
</dbReference>
<feature type="region of interest" description="Disordered" evidence="11">
    <location>
        <begin position="665"/>
        <end position="684"/>
    </location>
</feature>
<dbReference type="Gene3D" id="1.25.10.10">
    <property type="entry name" value="Leucine-rich Repeat Variant"/>
    <property type="match status" value="1"/>
</dbReference>
<evidence type="ECO:0000256" key="3">
    <source>
        <dbReference type="ARBA" id="ARBA00006613"/>
    </source>
</evidence>
<dbReference type="PROSITE" id="PS50180">
    <property type="entry name" value="GAE"/>
    <property type="match status" value="1"/>
</dbReference>
<keyword evidence="14" id="KW-1185">Reference proteome</keyword>
<dbReference type="Gene3D" id="3.40.50.80">
    <property type="entry name" value="Nucleotide-binding domain of ferredoxin-NADP reductase (FNR) module"/>
    <property type="match status" value="1"/>
</dbReference>
<gene>
    <name evidence="13" type="ORF">CCUS01_05991</name>
</gene>
<dbReference type="FunFam" id="1.25.10.10:FF:000030">
    <property type="entry name" value="AP-1 complex subunit gamma"/>
    <property type="match status" value="1"/>
</dbReference>
<evidence type="ECO:0000256" key="2">
    <source>
        <dbReference type="ARBA" id="ARBA00004555"/>
    </source>
</evidence>
<dbReference type="GO" id="GO:0005794">
    <property type="term" value="C:Golgi apparatus"/>
    <property type="evidence" value="ECO:0007669"/>
    <property type="project" value="UniProtKB-SubCell"/>
</dbReference>
<evidence type="ECO:0000313" key="14">
    <source>
        <dbReference type="Proteomes" id="UP001239213"/>
    </source>
</evidence>
<dbReference type="CDD" id="cd00322">
    <property type="entry name" value="FNR_like"/>
    <property type="match status" value="1"/>
</dbReference>
<evidence type="ECO:0000256" key="1">
    <source>
        <dbReference type="ARBA" id="ARBA00004156"/>
    </source>
</evidence>
<dbReference type="InterPro" id="IPR050840">
    <property type="entry name" value="Adaptor_Complx_Large_Subunit"/>
</dbReference>
<comment type="caution">
    <text evidence="13">The sequence shown here is derived from an EMBL/GenBank/DDBJ whole genome shotgun (WGS) entry which is preliminary data.</text>
</comment>
<proteinExistence type="inferred from homology"/>
<keyword evidence="6" id="KW-0333">Golgi apparatus</keyword>
<dbReference type="Gene3D" id="2.60.40.1230">
    <property type="match status" value="1"/>
</dbReference>
<reference evidence="13" key="1">
    <citation type="submission" date="2016-11" db="EMBL/GenBank/DDBJ databases">
        <title>The genome sequence of Colletotrichum cuscutae.</title>
        <authorList>
            <person name="Baroncelli R."/>
        </authorList>
    </citation>
    <scope>NUCLEOTIDE SEQUENCE</scope>
    <source>
        <strain evidence="13">IMI 304802</strain>
    </source>
</reference>
<evidence type="ECO:0000256" key="5">
    <source>
        <dbReference type="ARBA" id="ARBA00022927"/>
    </source>
</evidence>
<dbReference type="GO" id="GO:0030659">
    <property type="term" value="C:cytoplasmic vesicle membrane"/>
    <property type="evidence" value="ECO:0007669"/>
    <property type="project" value="UniProtKB-SubCell"/>
</dbReference>
<dbReference type="InterPro" id="IPR008152">
    <property type="entry name" value="Clathrin_a/b/g-adaptin_app_Ig"/>
</dbReference>
<keyword evidence="7" id="KW-0472">Membrane</keyword>
<dbReference type="InterPro" id="IPR002553">
    <property type="entry name" value="Clathrin/coatomer_adapt-like_N"/>
</dbReference>
<sequence>MSSCMMKPLLKQFIRNVRAAKTIADERAVIQKESASIRASFREESGDHSVRRNNVAKLLYLFTLGERTHFGQIECLKLLASPRFADKRLGHLATSLLLDENQEVLTLVTNSLQNDLAHSNQYVVGLALCTLGNIASIEMSRDLFQQVEACVNTSNPYIRRKAALCAMRICRKVPDLKEHFVDKVSNLLADRNHGVQLCGLTLATSFCEADEEEDADGDEDIVEKFKIFVPNLVKTLKALATSGYAPEHDVTGISDPFVQVKILRFLRALATGDAHVSEQINDILAQVATNTDSSKNVGNSILYEAVLTILDIEADSGLRVLGVNILGKFLSNRDNNIRYVALNTLIKVVAIEPNAVQRHRNTILECLRDPDISIRRRALELSFTLINESNVRVLIRELLAFLEVADNEFKPTMTSQIGIAADKFAPNKRWHVDTMLRVLTLAGNYVKEPIMSSFIRLVATTPELQTYAVQKLYINLKKDITQESLTQAGAWCIGEYGDALLRGGQYEEEELVREVKQHELIDLFTTILNSNHATQVSTEYIVTALVKLTTRLSDPAQLDRIRRLLEVHQTSLDVEVQQRAVEYTNLFSYDQIRSGVLEKMPPPQIKEESRVLGAATTTKKAKAANRKSRVVKPTEQDLLFDLMDTPPTTTPAAGGASNTDLLADILGGTSSPPTSTSPGPQQSQAASIMDLFSQGPAQPVGSPVPVMGGSNMDLMSSMSAVATPPPQAQAAPQAPAGLPVYDNNGLNVSFQIQRNAEGLVQVIGRFRNSGPGPLSNVGLQAAVPKTQKLQLMAISSTDVGPGAEATQRMIVSGSKGVCFFPLFAFVLFYQIANFLAAAATASEDWVRAFVCRRSDGPGELDRAVLIWRMFSSGGGVDLYAYDDKASVLKNRKICEDERLGAIKSTPHPPIHPSIPPTSDSGANINSRNQMYQPRTSFLAIKHSRFLIHPPQARAYTYTFQNMGKEVGETSTSHTERTAAQPRDSVGSRPPPSCHAVSSLHTRLTLRGNVPASGRGSRVASHLARLLIRCDLLIAGKQFLPGQWLDTYVPGVPKAGGFTLTSPPSKAVLPRSAYLELAVQKSPTNPVAAWLWEQPVDDENEDLSQVEKKPEIQVRVGGSFVWPPPGIADLASLRRIVFIAGGVGMNPLMSIVSHLAEGVEGKGGCPYDVQFMYSTKVPSSASPPEESGEDSLLDTEKILFMERLAAIFGREKVRGQMRLFLTGLGPGIASGEPVLHCNEMDVPFKRRRMGLGDVAEALGPEAERGDALVYVCGIPSMTEELVESLTSKSGLNLRPERVLCEKWW</sequence>
<dbReference type="GO" id="GO:0005829">
    <property type="term" value="C:cytosol"/>
    <property type="evidence" value="ECO:0007669"/>
    <property type="project" value="GOC"/>
</dbReference>
<dbReference type="InterPro" id="IPR039261">
    <property type="entry name" value="FNR_nucleotide-bd"/>
</dbReference>
<dbReference type="GO" id="GO:0006886">
    <property type="term" value="P:intracellular protein transport"/>
    <property type="evidence" value="ECO:0007669"/>
    <property type="project" value="InterPro"/>
</dbReference>
<evidence type="ECO:0000313" key="13">
    <source>
        <dbReference type="EMBL" id="KAK1471508.1"/>
    </source>
</evidence>
<evidence type="ECO:0000256" key="11">
    <source>
        <dbReference type="SAM" id="MobiDB-lite"/>
    </source>
</evidence>
<dbReference type="InterPro" id="IPR013041">
    <property type="entry name" value="Clathrin_app_Ig-like_sf"/>
</dbReference>
<evidence type="ECO:0000256" key="7">
    <source>
        <dbReference type="ARBA" id="ARBA00023136"/>
    </source>
</evidence>
<keyword evidence="8" id="KW-0968">Cytoplasmic vesicle</keyword>
<dbReference type="Proteomes" id="UP001239213">
    <property type="component" value="Unassembled WGS sequence"/>
</dbReference>
<feature type="domain" description="GAE" evidence="12">
    <location>
        <begin position="733"/>
        <end position="850"/>
    </location>
</feature>
<dbReference type="Pfam" id="PF02883">
    <property type="entry name" value="Alpha_adaptinC2"/>
    <property type="match status" value="1"/>
</dbReference>
<comment type="subcellular location">
    <subcellularLocation>
        <location evidence="1">Cytoplasmic vesicle membrane</location>
    </subcellularLocation>
    <subcellularLocation>
        <location evidence="2">Golgi apparatus</location>
    </subcellularLocation>
</comment>
<comment type="subunit">
    <text evidence="9">Adaptor protein complex 1 (AP-1) is a heterotetramer composed of two large adaptins (gamma-type subunit APL4 and beta-type subunit APL2), a medium adaptin (mu-type subunit APM1) and a small adaptin (sigma-type subunit APS1). AP-1 interacts with clathrin.</text>
</comment>
<evidence type="ECO:0000256" key="10">
    <source>
        <dbReference type="ARBA" id="ARBA00076192"/>
    </source>
</evidence>
<name>A0AAI9V7N9_9PEZI</name>
<keyword evidence="5" id="KW-0653">Protein transport</keyword>
<organism evidence="13 14">
    <name type="scientific">Colletotrichum cuscutae</name>
    <dbReference type="NCBI Taxonomy" id="1209917"/>
    <lineage>
        <taxon>Eukaryota</taxon>
        <taxon>Fungi</taxon>
        <taxon>Dikarya</taxon>
        <taxon>Ascomycota</taxon>
        <taxon>Pezizomycotina</taxon>
        <taxon>Sordariomycetes</taxon>
        <taxon>Hypocreomycetidae</taxon>
        <taxon>Glomerellales</taxon>
        <taxon>Glomerellaceae</taxon>
        <taxon>Colletotrichum</taxon>
        <taxon>Colletotrichum acutatum species complex</taxon>
    </lineage>
</organism>
<dbReference type="EMBL" id="MPDP01000201">
    <property type="protein sequence ID" value="KAK1471508.1"/>
    <property type="molecule type" value="Genomic_DNA"/>
</dbReference>
<dbReference type="PANTHER" id="PTHR22780">
    <property type="entry name" value="ADAPTIN, ALPHA/GAMMA/EPSILON"/>
    <property type="match status" value="1"/>
</dbReference>
<dbReference type="SUPFAM" id="SSF52343">
    <property type="entry name" value="Ferredoxin reductase-like, C-terminal NADP-linked domain"/>
    <property type="match status" value="1"/>
</dbReference>
<feature type="compositionally biased region" description="Low complexity" evidence="11">
    <location>
        <begin position="667"/>
        <end position="684"/>
    </location>
</feature>
<accession>A0AAI9V7N9</accession>
<dbReference type="GO" id="GO:0016482">
    <property type="term" value="P:cytosolic transport"/>
    <property type="evidence" value="ECO:0007669"/>
    <property type="project" value="UniProtKB-ARBA"/>
</dbReference>
<comment type="similarity">
    <text evidence="3">Belongs to the adaptor complexes large subunit family.</text>
</comment>
<evidence type="ECO:0000256" key="6">
    <source>
        <dbReference type="ARBA" id="ARBA00023034"/>
    </source>
</evidence>
<feature type="compositionally biased region" description="Pro residues" evidence="11">
    <location>
        <begin position="906"/>
        <end position="915"/>
    </location>
</feature>
<evidence type="ECO:0000259" key="12">
    <source>
        <dbReference type="PROSITE" id="PS50180"/>
    </source>
</evidence>